<sequence>MSKLNVGFICVHNACRSQMAEALGRHLAGVTFNSFSAGTTVAARIDPQAARTMADLYQLDLSAQFSKPLAQLPALDIVITMGCEVDCPMVPCRYREDWGLADPTGQSPAVYRACAETIAAKILDLQKRIQQDQLPLTPLTPQTDPAIDALD</sequence>
<gene>
    <name evidence="3" type="ORF">ACFQHW_03870</name>
</gene>
<dbReference type="InterPro" id="IPR023485">
    <property type="entry name" value="Ptyr_pPase"/>
</dbReference>
<name>A0ABW1UM18_9LACO</name>
<dbReference type="PANTHER" id="PTHR43428:SF1">
    <property type="entry name" value="ARSENATE REDUCTASE"/>
    <property type="match status" value="1"/>
</dbReference>
<proteinExistence type="predicted"/>
<evidence type="ECO:0000259" key="2">
    <source>
        <dbReference type="SMART" id="SM00226"/>
    </source>
</evidence>
<evidence type="ECO:0000313" key="4">
    <source>
        <dbReference type="Proteomes" id="UP001596310"/>
    </source>
</evidence>
<protein>
    <submittedName>
        <fullName evidence="3">Arsenate reductase ArsC</fullName>
    </submittedName>
</protein>
<dbReference type="RefSeq" id="WP_125599382.1">
    <property type="nucleotide sequence ID" value="NZ_JBHSSM010000014.1"/>
</dbReference>
<dbReference type="EMBL" id="JBHSSM010000014">
    <property type="protein sequence ID" value="MFC6314703.1"/>
    <property type="molecule type" value="Genomic_DNA"/>
</dbReference>
<dbReference type="PANTHER" id="PTHR43428">
    <property type="entry name" value="ARSENATE REDUCTASE"/>
    <property type="match status" value="1"/>
</dbReference>
<accession>A0ABW1UM18</accession>
<dbReference type="Proteomes" id="UP001596310">
    <property type="component" value="Unassembled WGS sequence"/>
</dbReference>
<organism evidence="3 4">
    <name type="scientific">Lapidilactobacillus achengensis</name>
    <dbReference type="NCBI Taxonomy" id="2486000"/>
    <lineage>
        <taxon>Bacteria</taxon>
        <taxon>Bacillati</taxon>
        <taxon>Bacillota</taxon>
        <taxon>Bacilli</taxon>
        <taxon>Lactobacillales</taxon>
        <taxon>Lactobacillaceae</taxon>
        <taxon>Lapidilactobacillus</taxon>
    </lineage>
</organism>
<dbReference type="Pfam" id="PF01451">
    <property type="entry name" value="LMWPc"/>
    <property type="match status" value="1"/>
</dbReference>
<dbReference type="SUPFAM" id="SSF52788">
    <property type="entry name" value="Phosphotyrosine protein phosphatases I"/>
    <property type="match status" value="1"/>
</dbReference>
<comment type="caution">
    <text evidence="3">The sequence shown here is derived from an EMBL/GenBank/DDBJ whole genome shotgun (WGS) entry which is preliminary data.</text>
</comment>
<reference evidence="4" key="1">
    <citation type="journal article" date="2019" name="Int. J. Syst. Evol. Microbiol.">
        <title>The Global Catalogue of Microorganisms (GCM) 10K type strain sequencing project: providing services to taxonomists for standard genome sequencing and annotation.</title>
        <authorList>
            <consortium name="The Broad Institute Genomics Platform"/>
            <consortium name="The Broad Institute Genome Sequencing Center for Infectious Disease"/>
            <person name="Wu L."/>
            <person name="Ma J."/>
        </authorList>
    </citation>
    <scope>NUCLEOTIDE SEQUENCE [LARGE SCALE GENOMIC DNA]</scope>
    <source>
        <strain evidence="4">CCM 8897</strain>
    </source>
</reference>
<dbReference type="SMART" id="SM00226">
    <property type="entry name" value="LMWPc"/>
    <property type="match status" value="1"/>
</dbReference>
<evidence type="ECO:0000313" key="3">
    <source>
        <dbReference type="EMBL" id="MFC6314703.1"/>
    </source>
</evidence>
<evidence type="ECO:0000256" key="1">
    <source>
        <dbReference type="ARBA" id="ARBA00022849"/>
    </source>
</evidence>
<keyword evidence="1" id="KW-0059">Arsenical resistance</keyword>
<dbReference type="InterPro" id="IPR036196">
    <property type="entry name" value="Ptyr_pPase_sf"/>
</dbReference>
<keyword evidence="4" id="KW-1185">Reference proteome</keyword>
<feature type="domain" description="Phosphotyrosine protein phosphatase I" evidence="2">
    <location>
        <begin position="4"/>
        <end position="128"/>
    </location>
</feature>
<dbReference type="Gene3D" id="3.40.50.2300">
    <property type="match status" value="1"/>
</dbReference>